<feature type="non-terminal residue" evidence="2">
    <location>
        <position position="43"/>
    </location>
</feature>
<feature type="compositionally biased region" description="Low complexity" evidence="1">
    <location>
        <begin position="15"/>
        <end position="24"/>
    </location>
</feature>
<name>A0A6J4HCH3_9ACTN</name>
<feature type="region of interest" description="Disordered" evidence="1">
    <location>
        <begin position="1"/>
        <end position="43"/>
    </location>
</feature>
<evidence type="ECO:0000313" key="2">
    <source>
        <dbReference type="EMBL" id="CAA9220626.1"/>
    </source>
</evidence>
<sequence>GLGDPGEHRRRRPRPGQGAVVGVREPAAHRRPDRGSQGVPRSR</sequence>
<dbReference type="EMBL" id="CADCTB010000041">
    <property type="protein sequence ID" value="CAA9220626.1"/>
    <property type="molecule type" value="Genomic_DNA"/>
</dbReference>
<accession>A0A6J4HCH3</accession>
<protein>
    <submittedName>
        <fullName evidence="2">Uncharacterized protein</fullName>
    </submittedName>
</protein>
<reference evidence="2" key="1">
    <citation type="submission" date="2020-02" db="EMBL/GenBank/DDBJ databases">
        <authorList>
            <person name="Meier V. D."/>
        </authorList>
    </citation>
    <scope>NUCLEOTIDE SEQUENCE</scope>
    <source>
        <strain evidence="2">AVDCRST_MAG10</strain>
    </source>
</reference>
<organism evidence="2">
    <name type="scientific">uncultured Acidimicrobiales bacterium</name>
    <dbReference type="NCBI Taxonomy" id="310071"/>
    <lineage>
        <taxon>Bacteria</taxon>
        <taxon>Bacillati</taxon>
        <taxon>Actinomycetota</taxon>
        <taxon>Acidimicrobiia</taxon>
        <taxon>Acidimicrobiales</taxon>
        <taxon>environmental samples</taxon>
    </lineage>
</organism>
<dbReference type="AlphaFoldDB" id="A0A6J4HCH3"/>
<proteinExistence type="predicted"/>
<feature type="non-terminal residue" evidence="2">
    <location>
        <position position="1"/>
    </location>
</feature>
<evidence type="ECO:0000256" key="1">
    <source>
        <dbReference type="SAM" id="MobiDB-lite"/>
    </source>
</evidence>
<gene>
    <name evidence="2" type="ORF">AVDCRST_MAG10-635</name>
</gene>